<dbReference type="SMART" id="SM00471">
    <property type="entry name" value="HDc"/>
    <property type="match status" value="1"/>
</dbReference>
<evidence type="ECO:0000313" key="5">
    <source>
        <dbReference type="Proteomes" id="UP000017862"/>
    </source>
</evidence>
<keyword evidence="1 2" id="KW-0378">Hydrolase</keyword>
<dbReference type="HAMAP" id="MF_01212">
    <property type="entry name" value="dGTPase_type2"/>
    <property type="match status" value="1"/>
</dbReference>
<dbReference type="EMBL" id="CP006604">
    <property type="protein sequence ID" value="AHA28211.1"/>
    <property type="molecule type" value="Genomic_DNA"/>
</dbReference>
<dbReference type="CDD" id="cd00077">
    <property type="entry name" value="HDc"/>
    <property type="match status" value="1"/>
</dbReference>
<reference evidence="4 5" key="1">
    <citation type="journal article" date="2014" name="Mol. Plant Microbe Interact.">
        <title>The complete genome sequence of Candidatus Liberibacter americanus, associated with citrus Huanglongbing.</title>
        <authorList>
            <person name="Wulff N.A."/>
            <person name="Zhang S."/>
            <person name="Setubal J.C."/>
            <person name="Almeida N.F."/>
            <person name="Martins E.C."/>
            <person name="Harakava R."/>
            <person name="Kumar D."/>
            <person name="Rangel L.T."/>
            <person name="Foissac X."/>
            <person name="Bove J."/>
            <person name="Gabriel D.W."/>
        </authorList>
    </citation>
    <scope>NUCLEOTIDE SEQUENCE [LARGE SCALE GENOMIC DNA]</scope>
    <source>
        <strain evidence="4 5">Sao Paulo</strain>
    </source>
</reference>
<dbReference type="Pfam" id="PF01966">
    <property type="entry name" value="HD"/>
    <property type="match status" value="1"/>
</dbReference>
<dbReference type="InterPro" id="IPR023023">
    <property type="entry name" value="dNTPase_2"/>
</dbReference>
<dbReference type="NCBIfam" id="NF002326">
    <property type="entry name" value="PRK01286.1-1"/>
    <property type="match status" value="1"/>
</dbReference>
<dbReference type="GO" id="GO:0008832">
    <property type="term" value="F:dGTPase activity"/>
    <property type="evidence" value="ECO:0007669"/>
    <property type="project" value="TreeGrafter"/>
</dbReference>
<name>U6B8P6_9HYPH</name>
<dbReference type="PATRIC" id="fig|1261131.3.peg.841"/>
<sequence>MKRKKVIAISKLGFGYEKRAVYAANPLRSLGRIYPENKSLTRSEFQRDRDRLIHTTAFRRLKDKTQVFFDQNRDHYRTRLMHTIEVSQIARSLARALKLDEDLAEGIALAHDFGHPPFGHAGENVLHDLLSFCGGFNHNIQSFRIVTELEHSYADFDGINLTWETLEGLIGHNGPVLDKDSEETKSFPRIFFDNYEVHGLSLSNFASLESQIAAIADDIAYDAHDIDDSLRANLLTFDMLEEVSFLKKHIAELRDLYPDLDKKRIAHEIVRRQITAMVEDVIDVAQDRLSVLKPSSIDDIRGSGCRIIDFSEGMSVIDRQIKYMLRSRVYTHPSIVVARSKVENIVREIFNAYMSNPQAMGDCCNSMDDFTSMSDSVKARRIGDYIAGMTDSYALRAYHSLFGVIPDLPWINF</sequence>
<feature type="domain" description="HD" evidence="3">
    <location>
        <begin position="79"/>
        <end position="222"/>
    </location>
</feature>
<evidence type="ECO:0000256" key="1">
    <source>
        <dbReference type="ARBA" id="ARBA00022801"/>
    </source>
</evidence>
<comment type="similarity">
    <text evidence="2">Belongs to the dGTPase family. Type 2 subfamily.</text>
</comment>
<dbReference type="InterPro" id="IPR003607">
    <property type="entry name" value="HD/PDEase_dom"/>
</dbReference>
<dbReference type="InterPro" id="IPR006674">
    <property type="entry name" value="HD_domain"/>
</dbReference>
<evidence type="ECO:0000313" key="4">
    <source>
        <dbReference type="EMBL" id="AHA28211.1"/>
    </source>
</evidence>
<dbReference type="Proteomes" id="UP000017862">
    <property type="component" value="Chromosome"/>
</dbReference>
<dbReference type="PANTHER" id="PTHR11373:SF43">
    <property type="entry name" value="DEOXYGUANOSINETRIPHOSPHATE TRIPHOSPHOHYDROLASE-LIKE PROTEIN"/>
    <property type="match status" value="1"/>
</dbReference>
<gene>
    <name evidence="4" type="primary">dgt</name>
    <name evidence="4" type="ORF">lam_878</name>
</gene>
<dbReference type="eggNOG" id="COG0232">
    <property type="taxonomic scope" value="Bacteria"/>
</dbReference>
<dbReference type="InterPro" id="IPR026875">
    <property type="entry name" value="PHydrolase_assoc_dom"/>
</dbReference>
<dbReference type="InterPro" id="IPR050135">
    <property type="entry name" value="dGTPase-like"/>
</dbReference>
<evidence type="ECO:0000259" key="3">
    <source>
        <dbReference type="PROSITE" id="PS51831"/>
    </source>
</evidence>
<keyword evidence="5" id="KW-1185">Reference proteome</keyword>
<dbReference type="NCBIfam" id="TIGR01353">
    <property type="entry name" value="dGTP_triPase"/>
    <property type="match status" value="1"/>
</dbReference>
<dbReference type="STRING" id="1261131.lam_878"/>
<dbReference type="HOGENOM" id="CLU_028163_1_0_5"/>
<dbReference type="Pfam" id="PF13286">
    <property type="entry name" value="HD_assoc"/>
    <property type="match status" value="1"/>
</dbReference>
<proteinExistence type="inferred from homology"/>
<dbReference type="NCBIfam" id="NF002328">
    <property type="entry name" value="PRK01286.1-3"/>
    <property type="match status" value="1"/>
</dbReference>
<evidence type="ECO:0000256" key="2">
    <source>
        <dbReference type="HAMAP-Rule" id="MF_01212"/>
    </source>
</evidence>
<dbReference type="KEGG" id="lar:lam_878"/>
<protein>
    <recommendedName>
        <fullName evidence="2">Deoxyguanosinetriphosphate triphosphohydrolase-like protein</fullName>
    </recommendedName>
</protein>
<dbReference type="GO" id="GO:0006203">
    <property type="term" value="P:dGTP catabolic process"/>
    <property type="evidence" value="ECO:0007669"/>
    <property type="project" value="TreeGrafter"/>
</dbReference>
<dbReference type="Gene3D" id="1.10.3210.10">
    <property type="entry name" value="Hypothetical protein af1432"/>
    <property type="match status" value="1"/>
</dbReference>
<accession>U6B8P6</accession>
<dbReference type="AlphaFoldDB" id="U6B8P6"/>
<dbReference type="PANTHER" id="PTHR11373">
    <property type="entry name" value="DEOXYNUCLEOSIDE TRIPHOSPHATE TRIPHOSPHOHYDROLASE"/>
    <property type="match status" value="1"/>
</dbReference>
<organism evidence="4 5">
    <name type="scientific">Candidatus Liberibacter americanus str. Sao Paulo</name>
    <dbReference type="NCBI Taxonomy" id="1261131"/>
    <lineage>
        <taxon>Bacteria</taxon>
        <taxon>Pseudomonadati</taxon>
        <taxon>Pseudomonadota</taxon>
        <taxon>Alphaproteobacteria</taxon>
        <taxon>Hyphomicrobiales</taxon>
        <taxon>Rhizobiaceae</taxon>
        <taxon>Liberibacter</taxon>
    </lineage>
</organism>
<dbReference type="PROSITE" id="PS51831">
    <property type="entry name" value="HD"/>
    <property type="match status" value="1"/>
</dbReference>
<dbReference type="SUPFAM" id="SSF109604">
    <property type="entry name" value="HD-domain/PDEase-like"/>
    <property type="match status" value="1"/>
</dbReference>
<dbReference type="InterPro" id="IPR006261">
    <property type="entry name" value="dGTPase"/>
</dbReference>